<reference evidence="1 2" key="1">
    <citation type="submission" date="2023-12" db="EMBL/GenBank/DDBJ databases">
        <title>Amycolatopsis sp. V23-08.</title>
        <authorList>
            <person name="Somphong A."/>
        </authorList>
    </citation>
    <scope>NUCLEOTIDE SEQUENCE [LARGE SCALE GENOMIC DNA]</scope>
    <source>
        <strain evidence="1 2">V23-08</strain>
    </source>
</reference>
<evidence type="ECO:0000313" key="2">
    <source>
        <dbReference type="Proteomes" id="UP001304298"/>
    </source>
</evidence>
<dbReference type="Proteomes" id="UP001304298">
    <property type="component" value="Unassembled WGS sequence"/>
</dbReference>
<keyword evidence="2" id="KW-1185">Reference proteome</keyword>
<dbReference type="RefSeq" id="WP_323336997.1">
    <property type="nucleotide sequence ID" value="NZ_JAYFSI010000020.1"/>
</dbReference>
<name>A0ABU5RP00_9PSEU</name>
<proteinExistence type="predicted"/>
<organism evidence="1 2">
    <name type="scientific">Amycolatopsis heterodermiae</name>
    <dbReference type="NCBI Taxonomy" id="3110235"/>
    <lineage>
        <taxon>Bacteria</taxon>
        <taxon>Bacillati</taxon>
        <taxon>Actinomycetota</taxon>
        <taxon>Actinomycetes</taxon>
        <taxon>Pseudonocardiales</taxon>
        <taxon>Pseudonocardiaceae</taxon>
        <taxon>Amycolatopsis</taxon>
    </lineage>
</organism>
<accession>A0ABU5RP00</accession>
<evidence type="ECO:0000313" key="1">
    <source>
        <dbReference type="EMBL" id="MEA5367195.1"/>
    </source>
</evidence>
<dbReference type="EMBL" id="JAYFSI010000020">
    <property type="protein sequence ID" value="MEA5367195.1"/>
    <property type="molecule type" value="Genomic_DNA"/>
</dbReference>
<sequence length="117" mass="12957">MTTAPSPLLFLWSEPTDEPLAILIRRKWLFLPGFDSEGQLDRVTGQFIWDVDGFVDALRVKSQTDAAAMRVQRGSGVVWDCNGTAAEVLQRLVELPAPSDRLAPRLVVAAAPRLWTP</sequence>
<protein>
    <recommendedName>
        <fullName evidence="3">DUF2442 domain-containing protein</fullName>
    </recommendedName>
</protein>
<gene>
    <name evidence="1" type="ORF">VA596_47245</name>
</gene>
<evidence type="ECO:0008006" key="3">
    <source>
        <dbReference type="Google" id="ProtNLM"/>
    </source>
</evidence>
<comment type="caution">
    <text evidence="1">The sequence shown here is derived from an EMBL/GenBank/DDBJ whole genome shotgun (WGS) entry which is preliminary data.</text>
</comment>